<feature type="region of interest" description="Disordered" evidence="1">
    <location>
        <begin position="16"/>
        <end position="37"/>
    </location>
</feature>
<organism evidence="2 3">
    <name type="scientific">Phlyctema vagabunda</name>
    <dbReference type="NCBI Taxonomy" id="108571"/>
    <lineage>
        <taxon>Eukaryota</taxon>
        <taxon>Fungi</taxon>
        <taxon>Dikarya</taxon>
        <taxon>Ascomycota</taxon>
        <taxon>Pezizomycotina</taxon>
        <taxon>Leotiomycetes</taxon>
        <taxon>Helotiales</taxon>
        <taxon>Dermateaceae</taxon>
        <taxon>Phlyctema</taxon>
    </lineage>
</organism>
<sequence>MALNAKFKWALLKRSSNRGRDAGPSTPRQRQYEDSTGQVFDETIVPMQTTSDHQWTRQDVVASDPYCARNFREYWDHCNQSNKYEQVLEVKPAKGARSLADIVVEFLVQNVADITPEALECLPLQVVRRLWVEVSHRMPVSFEIWQMFSRILQKEPTTTLNILSYRHQIKLPLSPLEVYATPLTSTSFDFITSLSIRVAFPIQDLASLSKMTNIGVLEIFSPPSFFKADGASSGPFPAIGDALVRAFARAASESGAFPVLRVLKLYNQEGITNQSLAYLNSFKSLGVYDVSGSSVTESSGTYARELGWRISRVPDTASVLYMACEERDKIFGGKLKPENELPEQRANRQPDIFDRATVKRIPRSEIPKLFVERRFKSNLPEDEAGHRPTKPEPKNSIARLPRSENEQPARAKGKNEIVKGPSRFDTPNLACFARIGELRNDKDLAAAGIEIGDQPVVGSELIPPVPVVSIQLGKNNPVRWIHLSGADIKIFIRIKVPIPAAQPRPADMSSAQVGEINEQEARDRNNRARGRPLSTFGPVRSRKKQKLENVLDSFL</sequence>
<feature type="region of interest" description="Disordered" evidence="1">
    <location>
        <begin position="377"/>
        <end position="421"/>
    </location>
</feature>
<feature type="compositionally biased region" description="Basic and acidic residues" evidence="1">
    <location>
        <begin position="383"/>
        <end position="393"/>
    </location>
</feature>
<accession>A0ABR4PSL7</accession>
<evidence type="ECO:0000256" key="1">
    <source>
        <dbReference type="SAM" id="MobiDB-lite"/>
    </source>
</evidence>
<proteinExistence type="predicted"/>
<feature type="compositionally biased region" description="Basic and acidic residues" evidence="1">
    <location>
        <begin position="401"/>
        <end position="417"/>
    </location>
</feature>
<dbReference type="EMBL" id="JBFCZG010000002">
    <property type="protein sequence ID" value="KAL3426328.1"/>
    <property type="molecule type" value="Genomic_DNA"/>
</dbReference>
<evidence type="ECO:0000313" key="2">
    <source>
        <dbReference type="EMBL" id="KAL3426328.1"/>
    </source>
</evidence>
<feature type="region of interest" description="Disordered" evidence="1">
    <location>
        <begin position="335"/>
        <end position="354"/>
    </location>
</feature>
<reference evidence="2 3" key="1">
    <citation type="submission" date="2024-06" db="EMBL/GenBank/DDBJ databases">
        <title>Complete genome of Phlyctema vagabunda strain 19-DSS-EL-015.</title>
        <authorList>
            <person name="Fiorenzani C."/>
        </authorList>
    </citation>
    <scope>NUCLEOTIDE SEQUENCE [LARGE SCALE GENOMIC DNA]</scope>
    <source>
        <strain evidence="2 3">19-DSS-EL-015</strain>
    </source>
</reference>
<dbReference type="Proteomes" id="UP001629113">
    <property type="component" value="Unassembled WGS sequence"/>
</dbReference>
<protein>
    <submittedName>
        <fullName evidence="2">Cbs domain-containing protein</fullName>
    </submittedName>
</protein>
<keyword evidence="3" id="KW-1185">Reference proteome</keyword>
<feature type="region of interest" description="Disordered" evidence="1">
    <location>
        <begin position="502"/>
        <end position="555"/>
    </location>
</feature>
<feature type="compositionally biased region" description="Polar residues" evidence="1">
    <location>
        <begin position="26"/>
        <end position="37"/>
    </location>
</feature>
<name>A0ABR4PSL7_9HELO</name>
<comment type="caution">
    <text evidence="2">The sequence shown here is derived from an EMBL/GenBank/DDBJ whole genome shotgun (WGS) entry which is preliminary data.</text>
</comment>
<evidence type="ECO:0000313" key="3">
    <source>
        <dbReference type="Proteomes" id="UP001629113"/>
    </source>
</evidence>
<gene>
    <name evidence="2" type="ORF">PVAG01_03119</name>
</gene>